<feature type="transmembrane region" description="Helical" evidence="17">
    <location>
        <begin position="55"/>
        <end position="77"/>
    </location>
</feature>
<dbReference type="GO" id="GO:0009486">
    <property type="term" value="F:cytochrome bo3 ubiquinol oxidase activity"/>
    <property type="evidence" value="ECO:0007669"/>
    <property type="project" value="InterPro"/>
</dbReference>
<dbReference type="GO" id="GO:0005886">
    <property type="term" value="C:plasma membrane"/>
    <property type="evidence" value="ECO:0007669"/>
    <property type="project" value="UniProtKB-SubCell"/>
</dbReference>
<dbReference type="InterPro" id="IPR050968">
    <property type="entry name" value="Cytochrome_c_oxidase_bac_sub4"/>
</dbReference>
<evidence type="ECO:0000256" key="14">
    <source>
        <dbReference type="ARBA" id="ARBA00030211"/>
    </source>
</evidence>
<proteinExistence type="inferred from homology"/>
<comment type="caution">
    <text evidence="18">The sequence shown here is derived from an EMBL/GenBank/DDBJ whole genome shotgun (WGS) entry which is preliminary data.</text>
</comment>
<feature type="transmembrane region" description="Helical" evidence="17">
    <location>
        <begin position="89"/>
        <end position="111"/>
    </location>
</feature>
<keyword evidence="8" id="KW-0249">Electron transport</keyword>
<evidence type="ECO:0000256" key="17">
    <source>
        <dbReference type="SAM" id="Phobius"/>
    </source>
</evidence>
<dbReference type="Pfam" id="PF03626">
    <property type="entry name" value="COX4_pro"/>
    <property type="match status" value="1"/>
</dbReference>
<keyword evidence="9 17" id="KW-1133">Transmembrane helix</keyword>
<evidence type="ECO:0000256" key="2">
    <source>
        <dbReference type="ARBA" id="ARBA00008079"/>
    </source>
</evidence>
<evidence type="ECO:0000256" key="1">
    <source>
        <dbReference type="ARBA" id="ARBA00004651"/>
    </source>
</evidence>
<evidence type="ECO:0000256" key="12">
    <source>
        <dbReference type="ARBA" id="ARBA00025694"/>
    </source>
</evidence>
<reference evidence="18" key="2">
    <citation type="submission" date="2021-01" db="EMBL/GenBank/DDBJ databases">
        <authorList>
            <person name="Kang M."/>
        </authorList>
    </citation>
    <scope>NUCLEOTIDE SEQUENCE</scope>
    <source>
        <strain evidence="18">KACC 17527</strain>
    </source>
</reference>
<organism evidence="18 19">
    <name type="scientific">Ramlibacter ginsenosidimutans</name>
    <dbReference type="NCBI Taxonomy" id="502333"/>
    <lineage>
        <taxon>Bacteria</taxon>
        <taxon>Pseudomonadati</taxon>
        <taxon>Pseudomonadota</taxon>
        <taxon>Betaproteobacteria</taxon>
        <taxon>Burkholderiales</taxon>
        <taxon>Comamonadaceae</taxon>
        <taxon>Ramlibacter</taxon>
    </lineage>
</organism>
<evidence type="ECO:0000256" key="10">
    <source>
        <dbReference type="ARBA" id="ARBA00023002"/>
    </source>
</evidence>
<keyword evidence="11 17" id="KW-0472">Membrane</keyword>
<keyword evidence="6" id="KW-1003">Cell membrane</keyword>
<dbReference type="PANTHER" id="PTHR36835:SF1">
    <property type="entry name" value="CYTOCHROME BO(3) UBIQUINOL OXIDASE SUBUNIT 4"/>
    <property type="match status" value="1"/>
</dbReference>
<evidence type="ECO:0000256" key="13">
    <source>
        <dbReference type="ARBA" id="ARBA00030071"/>
    </source>
</evidence>
<dbReference type="Proteomes" id="UP000630528">
    <property type="component" value="Unassembled WGS sequence"/>
</dbReference>
<dbReference type="InterPro" id="IPR014210">
    <property type="entry name" value="Cyt_o_ubiqinol_oxidase_su4"/>
</dbReference>
<dbReference type="GO" id="GO:0015078">
    <property type="term" value="F:proton transmembrane transporter activity"/>
    <property type="evidence" value="ECO:0007669"/>
    <property type="project" value="TreeGrafter"/>
</dbReference>
<evidence type="ECO:0000256" key="16">
    <source>
        <dbReference type="ARBA" id="ARBA00032185"/>
    </source>
</evidence>
<name>A0A934WNU5_9BURK</name>
<sequence>MSAQHATAGHGDHHDDHDDIEYHATVKGYVVGFMLSVVLTAIPFWLVMAKVLPTTLTSVIILGFAAVQMVVHVVYFLHLDRQAQGGWNLLALIFTVVILFILLSGSIWVMYHMNENMMPVDPQMMRNMP</sequence>
<accession>A0A934WNU5</accession>
<keyword evidence="19" id="KW-1185">Reference proteome</keyword>
<keyword evidence="7 17" id="KW-0812">Transmembrane</keyword>
<protein>
    <recommendedName>
        <fullName evidence="4">Cytochrome bo(3) ubiquinol oxidase subunit 4</fullName>
    </recommendedName>
    <alternativeName>
        <fullName evidence="16">Cytochrome o ubiquinol oxidase subunit 4</fullName>
    </alternativeName>
    <alternativeName>
        <fullName evidence="13">Oxidase bo(3) subunit 4</fullName>
    </alternativeName>
    <alternativeName>
        <fullName evidence="14">Ubiquinol oxidase polypeptide IV</fullName>
    </alternativeName>
    <alternativeName>
        <fullName evidence="15">Ubiquinol oxidase subunit 4</fullName>
    </alternativeName>
</protein>
<feature type="transmembrane region" description="Helical" evidence="17">
    <location>
        <begin position="29"/>
        <end position="49"/>
    </location>
</feature>
<dbReference type="NCBIfam" id="TIGR02847">
    <property type="entry name" value="CyoD"/>
    <property type="match status" value="1"/>
</dbReference>
<dbReference type="GO" id="GO:0015990">
    <property type="term" value="P:electron transport coupled proton transport"/>
    <property type="evidence" value="ECO:0007669"/>
    <property type="project" value="InterPro"/>
</dbReference>
<evidence type="ECO:0000256" key="15">
    <source>
        <dbReference type="ARBA" id="ARBA00031887"/>
    </source>
</evidence>
<dbReference type="GO" id="GO:0019646">
    <property type="term" value="P:aerobic electron transport chain"/>
    <property type="evidence" value="ECO:0007669"/>
    <property type="project" value="TreeGrafter"/>
</dbReference>
<keyword evidence="5" id="KW-0813">Transport</keyword>
<evidence type="ECO:0000256" key="3">
    <source>
        <dbReference type="ARBA" id="ARBA00011700"/>
    </source>
</evidence>
<evidence type="ECO:0000256" key="7">
    <source>
        <dbReference type="ARBA" id="ARBA00022692"/>
    </source>
</evidence>
<dbReference type="RefSeq" id="WP_201174680.1">
    <property type="nucleotide sequence ID" value="NZ_JAEPWM010000008.1"/>
</dbReference>
<gene>
    <name evidence="18" type="primary">cyoD</name>
    <name evidence="18" type="ORF">JJB11_18320</name>
</gene>
<comment type="function">
    <text evidence="12">Cytochrome bo(3) ubiquinol terminal oxidase is the component of the aerobic respiratory chain of E.coli that predominates when cells are grown at high aeration. Has proton pump activity across the membrane in addition to electron transfer, pumping 2 protons/electron.</text>
</comment>
<evidence type="ECO:0000256" key="6">
    <source>
        <dbReference type="ARBA" id="ARBA00022475"/>
    </source>
</evidence>
<dbReference type="GO" id="GO:0009319">
    <property type="term" value="C:cytochrome o ubiquinol oxidase complex"/>
    <property type="evidence" value="ECO:0007669"/>
    <property type="project" value="TreeGrafter"/>
</dbReference>
<dbReference type="PANTHER" id="PTHR36835">
    <property type="entry name" value="CYTOCHROME BO(3) UBIQUINOL OXIDASE SUBUNIT 4"/>
    <property type="match status" value="1"/>
</dbReference>
<comment type="subcellular location">
    <subcellularLocation>
        <location evidence="1">Cell membrane</location>
        <topology evidence="1">Multi-pass membrane protein</topology>
    </subcellularLocation>
</comment>
<dbReference type="EMBL" id="JAEPWM010000008">
    <property type="protein sequence ID" value="MBK6008061.1"/>
    <property type="molecule type" value="Genomic_DNA"/>
</dbReference>
<evidence type="ECO:0000313" key="18">
    <source>
        <dbReference type="EMBL" id="MBK6008061.1"/>
    </source>
</evidence>
<keyword evidence="10" id="KW-0560">Oxidoreductase</keyword>
<comment type="similarity">
    <text evidence="2">Belongs to the cytochrome c oxidase bacterial subunit 4 family.</text>
</comment>
<evidence type="ECO:0000256" key="5">
    <source>
        <dbReference type="ARBA" id="ARBA00022448"/>
    </source>
</evidence>
<evidence type="ECO:0000313" key="19">
    <source>
        <dbReference type="Proteomes" id="UP000630528"/>
    </source>
</evidence>
<evidence type="ECO:0000256" key="11">
    <source>
        <dbReference type="ARBA" id="ARBA00023136"/>
    </source>
</evidence>
<dbReference type="InterPro" id="IPR005171">
    <property type="entry name" value="Cyt_c_oxidase_su4_prok"/>
</dbReference>
<evidence type="ECO:0000256" key="9">
    <source>
        <dbReference type="ARBA" id="ARBA00022989"/>
    </source>
</evidence>
<evidence type="ECO:0000256" key="4">
    <source>
        <dbReference type="ARBA" id="ARBA00014689"/>
    </source>
</evidence>
<dbReference type="AlphaFoldDB" id="A0A934WNU5"/>
<comment type="subunit">
    <text evidence="3">Heterooctamer of two A chains, two B chains, two C chains and two D chains.</text>
</comment>
<evidence type="ECO:0000256" key="8">
    <source>
        <dbReference type="ARBA" id="ARBA00022982"/>
    </source>
</evidence>
<reference evidence="18" key="1">
    <citation type="journal article" date="2012" name="J. Microbiol. Biotechnol.">
        <title>Ramlibacter ginsenosidimutans sp. nov., with ginsenoside-converting activity.</title>
        <authorList>
            <person name="Wang L."/>
            <person name="An D.S."/>
            <person name="Kim S.G."/>
            <person name="Jin F.X."/>
            <person name="Kim S.C."/>
            <person name="Lee S.T."/>
            <person name="Im W.T."/>
        </authorList>
    </citation>
    <scope>NUCLEOTIDE SEQUENCE</scope>
    <source>
        <strain evidence="18">KACC 17527</strain>
    </source>
</reference>